<reference evidence="7" key="1">
    <citation type="journal article" date="2019" name="Sci. Rep.">
        <title>Draft genome of Tanacetum cinerariifolium, the natural source of mosquito coil.</title>
        <authorList>
            <person name="Yamashiro T."/>
            <person name="Shiraishi A."/>
            <person name="Satake H."/>
            <person name="Nakayama K."/>
        </authorList>
    </citation>
    <scope>NUCLEOTIDE SEQUENCE</scope>
</reference>
<feature type="compositionally biased region" description="Basic and acidic residues" evidence="5">
    <location>
        <begin position="2278"/>
        <end position="2290"/>
    </location>
</feature>
<feature type="region of interest" description="Disordered" evidence="5">
    <location>
        <begin position="2018"/>
        <end position="2040"/>
    </location>
</feature>
<dbReference type="Pfam" id="PF07727">
    <property type="entry name" value="RVT_2"/>
    <property type="match status" value="1"/>
</dbReference>
<feature type="compositionally biased region" description="Polar residues" evidence="5">
    <location>
        <begin position="444"/>
        <end position="461"/>
    </location>
</feature>
<dbReference type="InterPro" id="IPR013103">
    <property type="entry name" value="RVT_2"/>
</dbReference>
<evidence type="ECO:0000256" key="3">
    <source>
        <dbReference type="PROSITE-ProRule" id="PRU00047"/>
    </source>
</evidence>
<feature type="compositionally biased region" description="Basic and acidic residues" evidence="5">
    <location>
        <begin position="1206"/>
        <end position="1219"/>
    </location>
</feature>
<dbReference type="Gene3D" id="3.30.420.10">
    <property type="entry name" value="Ribonuclease H-like superfamily/Ribonuclease H"/>
    <property type="match status" value="1"/>
</dbReference>
<dbReference type="SUPFAM" id="SSF53098">
    <property type="entry name" value="Ribonuclease H-like"/>
    <property type="match status" value="1"/>
</dbReference>
<dbReference type="InterPro" id="IPR012337">
    <property type="entry name" value="RNaseH-like_sf"/>
</dbReference>
<keyword evidence="1" id="KW-0479">Metal-binding</keyword>
<proteinExistence type="predicted"/>
<feature type="region of interest" description="Disordered" evidence="5">
    <location>
        <begin position="1962"/>
        <end position="1986"/>
    </location>
</feature>
<dbReference type="SUPFAM" id="SSF57756">
    <property type="entry name" value="Retrovirus zinc finger-like domains"/>
    <property type="match status" value="2"/>
</dbReference>
<dbReference type="Gene3D" id="4.10.60.10">
    <property type="entry name" value="Zinc finger, CCHC-type"/>
    <property type="match status" value="1"/>
</dbReference>
<sequence>MKVKEFLNVTFDETPPPSKTSPLKDEDLIEEEAIGVSKTRPLGNNLKDKCFENNEIINIKESKSHPLENFIEPKNINEALKDESWVIVMQEELNQFVSNDVSELVLNPMHMTIIETKWVFRNKLDENDVVSRNKARLVAQGYNQQEGIDYNETYAPVARLESISIFLAYACALDFKLFQMDVKSAFLNGFIDEKVYVAQPPGFIDFAKPNHVYRLKKALYGLGQAPKAWYDRLKVFLIKHDYTMEMVDNTLFTKKNDPNLIIVQIYIEDIIFGSTCQEMCDDFTKIMHDEFEMKDSKPMKTPISKETKLTKDVEDESVDNTKYIGLWYPKGLGIEAIVYVDSDHAGDYVDQKSTSGICTFMGCCLTSWFSKKQTALAISITETEYVSTEKACQQALWMKQALVDYGIRAAKMSVRPTWRKKLNHCNSSNEVNVNLPTPLPKPQSPINEPTTHSNHVSLKSHSLPLSDSCDTNVRQAFITPSINKSQTQTPLPYLLINSHVANVLHAQTPSSPQGDNHTQLSFPPSSSREMLMNDINHLQDLSNLLAMHLSQRNNSSSPYFPNLPHTINLDQVEQHVGYCSMSADVVRGHDVDGGGDDRPPPYQIPTGCVGCLGNRGHPKTQFRWQESGETLMPLGNHAAHWANYLEEHVRKLPLYYPSWRQMPLEQKAGVVEKIGAALKERYWVPEEDGTYDVECIRRGCPSYISEVDWDAHIAFWNDPNNLARAAQNKQNQPKSKVVCQQGSRSIVAFRDMHMESSATREYPSLIHTFFLTHTIGGVFLNPANKPLYGLGSNTPSGVPYTEDVIIAIVHADKQQGNILDVGWVLPGHGTVIPPSSLCTHSFDVAKLQKREKLLTKKMNMFMKLFKSDDKFSQILSQLESQPEYSGGSGSDGCGDEESGDDEDGGEDEDDEDDKLVILVNIDLFLADNANFVTSSPVLMYIFKVYKHDTTTMLLNSIDDATILLEEGVPLKVQIKNPERTYEMFVDELFKTNTLKEVQYAMLDDCYSDLKSADFEKDIVSLSLDESVKGAYVGLRKETNDRIKRKTTYECLATCTSAGADAQAIADLVVLFYRHNEVACLMLGTMSLKLYQQFEHNFPLEMVTELQKIFILNSLSSEFQAFVQNYNMQSMEKTISEVHSLLIEFEKSIKRNKHPIVGASSTPQVMAIQGGRVQKYKPQGKAKRKGKGKGKGPQNSYPTKPKNPQPYKKERPSKDGQCHHCKEERHWKRNCPVYLAELIKKKKKTGGQNVASTSSDFELSVSMNNMLYFNPITVNGIYEIDMRDSTLPIVNSMYSISNKRTKSNLDSTYLWHCHLAHINKKRIEKLQHGGLLKSTDNEPFDQCVSCISGKMTRKPFSHKNEKVKDVLGSIHTDVCGHLDICQRKLTPPYTPQYNGVSERRNRTLLNMVRSMMSLATLSLSFWDYALKSVARILSMVSTKKVNKNPYELWHVKVPNLSYLKGCLAQGVPTLVFTVQLLVDLIIKFRNLHHSLSKYIQGIDSQIVEKSTQDEKPLICCKCEGPLRGGFCWFCASNSEISFNNDPNPNFFDDSQNLFDYSPHPQYETYPCELCGNDSHYGYDCPPRFSLVYEQKPCYNQNFNENYYPHNLPSFLCCDSSSMDVLLAKERILKLIQAWDDKQIELWSLPELLPQLLNDSRTIDEMLKQHEQAANMAVQKEQEEQAVQSFTPYWNFSMNDDDELGRDFSEIKHAFTDKQYQPEEIQELMCKLLEDVRNINEELSEYINSPSWNHPTFYNDDEEHSIQYKEYFKNSSNAITTDLPTKEPEYSLSMGDDESLFNEDVPMETFKVYSNHLFDEEEINSDKIDPYYFNAESDLIESLSNRDTLIDSSPKFDYFEDLSGELMPKSIVNEERIKRDHEEYISLMEKLFTINSFPRPLENFHANSIIETLPTSPIPVVDSDSLREEIDIFTRTDDLMPPGIESDNYDSEGEIHFLEELLSDDSISLPENESSNFDHHDDLPFPRPPPEPSDVEFFFDFEPNSGELIPAVMNNIDELNEDECFDPGGGKDMAKITKKRPKSDKNKHEIKNTKCFNAAGEELSVVKHKLMLLDTAAEGRRVTPTTAEQRLARKNKLKARDTLLMALPEKHQLKFNSHKDVKTLMEAIEKRFGFKSFLKIYETGVKQSSSSSTATQNLTFMSSTTTDSTTDSVSAAACVKLSASPLPNVDSLRNAVIYSFFASQSTSPQFDNEDLKHIDVDDLEEIDLRWQMAMLTMKARRFLQKTGRNLGANGTSSMRFDMSKVECYNCHRKGHFARECRSLNDQRRSGTAEPQRRTVPVETSTSNALVSQCDGTGSYDWSYQAEKEPAKFALMAFSSSLSSDNEIGLESVEARLLVYKQNESVFEENIKMLNIKVQLRDTTLVTLRQKLEKAEQERDDLKLKLEKFQTSSKNLTDLLASHTNEKTGLGYNSQVFTKAMFDCENYYSLESDCKPWPLLKTKIRIFQDYPPQEVVEQSRMLRYYPSKDKENITGRRSQVRDLDSGEKFKTSTLGEIVSLEKSNKNVIGLRISTSYQSKSV</sequence>
<dbReference type="CDD" id="cd09272">
    <property type="entry name" value="RNase_HI_RT_Ty1"/>
    <property type="match status" value="1"/>
</dbReference>
<dbReference type="InterPro" id="IPR025724">
    <property type="entry name" value="GAG-pre-integrase_dom"/>
</dbReference>
<evidence type="ECO:0000256" key="2">
    <source>
        <dbReference type="ARBA" id="ARBA00022801"/>
    </source>
</evidence>
<protein>
    <submittedName>
        <fullName evidence="7">Retrovirus-related Pol polyprotein from transposon TNT 1-94</fullName>
    </submittedName>
</protein>
<evidence type="ECO:0000256" key="4">
    <source>
        <dbReference type="SAM" id="Coils"/>
    </source>
</evidence>
<keyword evidence="2" id="KW-0378">Hydrolase</keyword>
<feature type="coiled-coil region" evidence="4">
    <location>
        <begin position="2378"/>
        <end position="2405"/>
    </location>
</feature>
<dbReference type="InterPro" id="IPR039537">
    <property type="entry name" value="Retrotran_Ty1/copia-like"/>
</dbReference>
<dbReference type="InterPro" id="IPR043502">
    <property type="entry name" value="DNA/RNA_pol_sf"/>
</dbReference>
<evidence type="ECO:0000256" key="1">
    <source>
        <dbReference type="ARBA" id="ARBA00022723"/>
    </source>
</evidence>
<feature type="compositionally biased region" description="Basic residues" evidence="5">
    <location>
        <begin position="1173"/>
        <end position="1189"/>
    </location>
</feature>
<keyword evidence="4" id="KW-0175">Coiled coil</keyword>
<dbReference type="SUPFAM" id="SSF56672">
    <property type="entry name" value="DNA/RNA polymerases"/>
    <property type="match status" value="1"/>
</dbReference>
<feature type="domain" description="CCHC-type" evidence="6">
    <location>
        <begin position="2261"/>
        <end position="2276"/>
    </location>
</feature>
<dbReference type="InterPro" id="IPR036397">
    <property type="entry name" value="RNaseH_sf"/>
</dbReference>
<feature type="region of interest" description="Disordered" evidence="5">
    <location>
        <begin position="2278"/>
        <end position="2301"/>
    </location>
</feature>
<feature type="compositionally biased region" description="Acidic residues" evidence="5">
    <location>
        <begin position="893"/>
        <end position="910"/>
    </location>
</feature>
<dbReference type="PANTHER" id="PTHR42648:SF27">
    <property type="entry name" value="RNA-DIRECTED DNA POLYMERASE"/>
    <property type="match status" value="1"/>
</dbReference>
<dbReference type="SMART" id="SM00343">
    <property type="entry name" value="ZnF_C2HC"/>
    <property type="match status" value="3"/>
</dbReference>
<dbReference type="Pfam" id="PF13976">
    <property type="entry name" value="gag_pre-integrs"/>
    <property type="match status" value="1"/>
</dbReference>
<dbReference type="GO" id="GO:0016787">
    <property type="term" value="F:hydrolase activity"/>
    <property type="evidence" value="ECO:0007669"/>
    <property type="project" value="UniProtKB-KW"/>
</dbReference>
<name>A0A6L2KJ78_TANCI</name>
<feature type="region of interest" description="Disordered" evidence="5">
    <location>
        <begin position="1170"/>
        <end position="1219"/>
    </location>
</feature>
<accession>A0A6L2KJ78</accession>
<feature type="region of interest" description="Disordered" evidence="5">
    <location>
        <begin position="429"/>
        <end position="461"/>
    </location>
</feature>
<organism evidence="7">
    <name type="scientific">Tanacetum cinerariifolium</name>
    <name type="common">Dalmatian daisy</name>
    <name type="synonym">Chrysanthemum cinerariifolium</name>
    <dbReference type="NCBI Taxonomy" id="118510"/>
    <lineage>
        <taxon>Eukaryota</taxon>
        <taxon>Viridiplantae</taxon>
        <taxon>Streptophyta</taxon>
        <taxon>Embryophyta</taxon>
        <taxon>Tracheophyta</taxon>
        <taxon>Spermatophyta</taxon>
        <taxon>Magnoliopsida</taxon>
        <taxon>eudicotyledons</taxon>
        <taxon>Gunneridae</taxon>
        <taxon>Pentapetalae</taxon>
        <taxon>asterids</taxon>
        <taxon>campanulids</taxon>
        <taxon>Asterales</taxon>
        <taxon>Asteraceae</taxon>
        <taxon>Asteroideae</taxon>
        <taxon>Anthemideae</taxon>
        <taxon>Anthemidinae</taxon>
        <taxon>Tanacetum</taxon>
    </lineage>
</organism>
<feature type="region of interest" description="Disordered" evidence="5">
    <location>
        <begin position="880"/>
        <end position="910"/>
    </location>
</feature>
<dbReference type="PROSITE" id="PS50158">
    <property type="entry name" value="ZF_CCHC"/>
    <property type="match status" value="1"/>
</dbReference>
<gene>
    <name evidence="7" type="ORF">Tci_021519</name>
</gene>
<dbReference type="EMBL" id="BKCJ010002579">
    <property type="protein sequence ID" value="GEU49541.1"/>
    <property type="molecule type" value="Genomic_DNA"/>
</dbReference>
<comment type="caution">
    <text evidence="7">The sequence shown here is derived from an EMBL/GenBank/DDBJ whole genome shotgun (WGS) entry which is preliminary data.</text>
</comment>
<keyword evidence="3" id="KW-0863">Zinc-finger</keyword>
<evidence type="ECO:0000259" key="6">
    <source>
        <dbReference type="PROSITE" id="PS50158"/>
    </source>
</evidence>
<feature type="region of interest" description="Disordered" evidence="5">
    <location>
        <begin position="506"/>
        <end position="527"/>
    </location>
</feature>
<dbReference type="GO" id="GO:0003676">
    <property type="term" value="F:nucleic acid binding"/>
    <property type="evidence" value="ECO:0007669"/>
    <property type="project" value="InterPro"/>
</dbReference>
<keyword evidence="3" id="KW-0862">Zinc</keyword>
<evidence type="ECO:0000313" key="7">
    <source>
        <dbReference type="EMBL" id="GEU49541.1"/>
    </source>
</evidence>
<dbReference type="InterPro" id="IPR036875">
    <property type="entry name" value="Znf_CCHC_sf"/>
</dbReference>
<evidence type="ECO:0000256" key="5">
    <source>
        <dbReference type="SAM" id="MobiDB-lite"/>
    </source>
</evidence>
<dbReference type="InterPro" id="IPR001878">
    <property type="entry name" value="Znf_CCHC"/>
</dbReference>
<dbReference type="PANTHER" id="PTHR42648">
    <property type="entry name" value="TRANSPOSASE, PUTATIVE-RELATED"/>
    <property type="match status" value="1"/>
</dbReference>
<dbReference type="GO" id="GO:0008270">
    <property type="term" value="F:zinc ion binding"/>
    <property type="evidence" value="ECO:0007669"/>
    <property type="project" value="UniProtKB-KW"/>
</dbReference>